<dbReference type="RefSeq" id="WP_196955994.1">
    <property type="nucleotide sequence ID" value="NZ_JADWYK010000010.1"/>
</dbReference>
<name>A0ABS0L6I9_9BACT</name>
<proteinExistence type="predicted"/>
<organism evidence="2 3">
    <name type="scientific">Hymenobacter guriensis</name>
    <dbReference type="NCBI Taxonomy" id="2793065"/>
    <lineage>
        <taxon>Bacteria</taxon>
        <taxon>Pseudomonadati</taxon>
        <taxon>Bacteroidota</taxon>
        <taxon>Cytophagia</taxon>
        <taxon>Cytophagales</taxon>
        <taxon>Hymenobacteraceae</taxon>
        <taxon>Hymenobacter</taxon>
    </lineage>
</organism>
<keyword evidence="3" id="KW-1185">Reference proteome</keyword>
<dbReference type="InterPro" id="IPR011083">
    <property type="entry name" value="Phage_tail_collar_dom"/>
</dbReference>
<dbReference type="InterPro" id="IPR037053">
    <property type="entry name" value="Phage_tail_collar_dom_sf"/>
</dbReference>
<evidence type="ECO:0000313" key="3">
    <source>
        <dbReference type="Proteomes" id="UP000601099"/>
    </source>
</evidence>
<evidence type="ECO:0000313" key="2">
    <source>
        <dbReference type="EMBL" id="MBG8554972.1"/>
    </source>
</evidence>
<dbReference type="Pfam" id="PF07484">
    <property type="entry name" value="Collar"/>
    <property type="match status" value="1"/>
</dbReference>
<reference evidence="2 3" key="1">
    <citation type="submission" date="2020-11" db="EMBL/GenBank/DDBJ databases">
        <title>Hymenobacter sp.</title>
        <authorList>
            <person name="Kim M.K."/>
        </authorList>
    </citation>
    <scope>NUCLEOTIDE SEQUENCE [LARGE SCALE GENOMIC DNA]</scope>
    <source>
        <strain evidence="2 3">BT594</strain>
    </source>
</reference>
<comment type="caution">
    <text evidence="2">The sequence shown here is derived from an EMBL/GenBank/DDBJ whole genome shotgun (WGS) entry which is preliminary data.</text>
</comment>
<feature type="domain" description="Phage tail collar" evidence="1">
    <location>
        <begin position="6"/>
        <end position="61"/>
    </location>
</feature>
<dbReference type="Proteomes" id="UP000601099">
    <property type="component" value="Unassembled WGS sequence"/>
</dbReference>
<evidence type="ECO:0000259" key="1">
    <source>
        <dbReference type="Pfam" id="PF07484"/>
    </source>
</evidence>
<dbReference type="Gene3D" id="3.90.1340.10">
    <property type="entry name" value="Phage tail collar domain"/>
    <property type="match status" value="1"/>
</dbReference>
<sequence>MENFLGEIRLMSFPRAPRGWAYCQGQLMPINQNQALFALLGTQYGGDGVTTFKLPDLRGRVAVGQGRSPVGTDYSMGQMAGTESVSLTVAQMPGHDHAFTGTLNIGGDADSASPDNSFPATMASTPVVTPYATGTINANMGAALTGTLASAGGSQPHENRQPFMALNYAIALQGIYPSPG</sequence>
<gene>
    <name evidence="2" type="ORF">I5L79_15560</name>
</gene>
<protein>
    <submittedName>
        <fullName evidence="2">Phage tail protein</fullName>
    </submittedName>
</protein>
<dbReference type="SUPFAM" id="SSF88874">
    <property type="entry name" value="Receptor-binding domain of short tail fibre protein gp12"/>
    <property type="match status" value="1"/>
</dbReference>
<dbReference type="EMBL" id="JADWYK010000010">
    <property type="protein sequence ID" value="MBG8554972.1"/>
    <property type="molecule type" value="Genomic_DNA"/>
</dbReference>
<accession>A0ABS0L6I9</accession>